<accession>A0ABQ9ELQ8</accession>
<dbReference type="Pfam" id="PF19435">
    <property type="entry name" value="IntS14_b-barrel"/>
    <property type="match status" value="1"/>
</dbReference>
<dbReference type="InterPro" id="IPR039841">
    <property type="entry name" value="INTS14"/>
</dbReference>
<feature type="domain" description="Integrator complex subunit 14 beta-barrel" evidence="1">
    <location>
        <begin position="188"/>
        <end position="236"/>
    </location>
</feature>
<gene>
    <name evidence="2" type="ORF">KUTeg_017781</name>
</gene>
<evidence type="ECO:0000313" key="3">
    <source>
        <dbReference type="Proteomes" id="UP001217089"/>
    </source>
</evidence>
<dbReference type="Proteomes" id="UP001217089">
    <property type="component" value="Unassembled WGS sequence"/>
</dbReference>
<sequence length="237" mass="26260">MPTVLALDVSLSMSRPVQMADCTEEYQRRNLAIHGIETLIDYMTQNCCVFILMGAAALNKVDEYNKTCIESALTGVSSKNGPVFLTVRLSSVTDGSVGFGPKSLRHSLQTWDQRDSSVAEEKFPLPFPFPCKLHVILIGNPNDPELKSSLPLFEKLVEINGQGGEVFVPDSALSLKSVQSMFLRLAEKFHEFELVHKEVSSTLDVLGFLDIADVAGPQTLSRHLVLPRTIKDRQKKK</sequence>
<comment type="caution">
    <text evidence="2">The sequence shown here is derived from an EMBL/GenBank/DDBJ whole genome shotgun (WGS) entry which is preliminary data.</text>
</comment>
<name>A0ABQ9ELQ8_TEGGR</name>
<dbReference type="PANTHER" id="PTHR13532:SF3">
    <property type="entry name" value="INTEGRATOR COMPLEX SUBUNIT 14"/>
    <property type="match status" value="1"/>
</dbReference>
<dbReference type="PANTHER" id="PTHR13532">
    <property type="match status" value="1"/>
</dbReference>
<evidence type="ECO:0000259" key="1">
    <source>
        <dbReference type="Pfam" id="PF19435"/>
    </source>
</evidence>
<keyword evidence="3" id="KW-1185">Reference proteome</keyword>
<dbReference type="InterPro" id="IPR045814">
    <property type="entry name" value="IntS14_b-barrel"/>
</dbReference>
<protein>
    <recommendedName>
        <fullName evidence="1">Integrator complex subunit 14 beta-barrel domain-containing protein</fullName>
    </recommendedName>
</protein>
<dbReference type="EMBL" id="JARBDR010000903">
    <property type="protein sequence ID" value="KAJ8304198.1"/>
    <property type="molecule type" value="Genomic_DNA"/>
</dbReference>
<evidence type="ECO:0000313" key="2">
    <source>
        <dbReference type="EMBL" id="KAJ8304198.1"/>
    </source>
</evidence>
<reference evidence="2 3" key="1">
    <citation type="submission" date="2022-12" db="EMBL/GenBank/DDBJ databases">
        <title>Chromosome-level genome of Tegillarca granosa.</title>
        <authorList>
            <person name="Kim J."/>
        </authorList>
    </citation>
    <scope>NUCLEOTIDE SEQUENCE [LARGE SCALE GENOMIC DNA]</scope>
    <source>
        <strain evidence="2">Teg-2019</strain>
        <tissue evidence="2">Adductor muscle</tissue>
    </source>
</reference>
<proteinExistence type="predicted"/>
<organism evidence="2 3">
    <name type="scientific">Tegillarca granosa</name>
    <name type="common">Malaysian cockle</name>
    <name type="synonym">Anadara granosa</name>
    <dbReference type="NCBI Taxonomy" id="220873"/>
    <lineage>
        <taxon>Eukaryota</taxon>
        <taxon>Metazoa</taxon>
        <taxon>Spiralia</taxon>
        <taxon>Lophotrochozoa</taxon>
        <taxon>Mollusca</taxon>
        <taxon>Bivalvia</taxon>
        <taxon>Autobranchia</taxon>
        <taxon>Pteriomorphia</taxon>
        <taxon>Arcoida</taxon>
        <taxon>Arcoidea</taxon>
        <taxon>Arcidae</taxon>
        <taxon>Tegillarca</taxon>
    </lineage>
</organism>
<feature type="non-terminal residue" evidence="2">
    <location>
        <position position="237"/>
    </location>
</feature>